<dbReference type="AlphaFoldDB" id="A0AAE1U7E6"/>
<reference evidence="1" key="1">
    <citation type="submission" date="2023-11" db="EMBL/GenBank/DDBJ databases">
        <title>Genome assemblies of two species of porcelain crab, Petrolisthes cinctipes and Petrolisthes manimaculis (Anomura: Porcellanidae).</title>
        <authorList>
            <person name="Angst P."/>
        </authorList>
    </citation>
    <scope>NUCLEOTIDE SEQUENCE</scope>
    <source>
        <strain evidence="1">PB745_02</strain>
        <tissue evidence="1">Gill</tissue>
    </source>
</reference>
<name>A0AAE1U7E6_9EUCA</name>
<keyword evidence="2" id="KW-1185">Reference proteome</keyword>
<proteinExistence type="predicted"/>
<organism evidence="1 2">
    <name type="scientific">Petrolisthes manimaculis</name>
    <dbReference type="NCBI Taxonomy" id="1843537"/>
    <lineage>
        <taxon>Eukaryota</taxon>
        <taxon>Metazoa</taxon>
        <taxon>Ecdysozoa</taxon>
        <taxon>Arthropoda</taxon>
        <taxon>Crustacea</taxon>
        <taxon>Multicrustacea</taxon>
        <taxon>Malacostraca</taxon>
        <taxon>Eumalacostraca</taxon>
        <taxon>Eucarida</taxon>
        <taxon>Decapoda</taxon>
        <taxon>Pleocyemata</taxon>
        <taxon>Anomura</taxon>
        <taxon>Galatheoidea</taxon>
        <taxon>Porcellanidae</taxon>
        <taxon>Petrolisthes</taxon>
    </lineage>
</organism>
<gene>
    <name evidence="1" type="ORF">Pmani_017771</name>
</gene>
<sequence>MLRPRGGQNLGEIRDWLIVMMTGDNRRAGTVVEANQLLTDLVDGIKHFQRLKEGSRPGLAYMRVAGSCFSGI</sequence>
<dbReference type="Proteomes" id="UP001292094">
    <property type="component" value="Unassembled WGS sequence"/>
</dbReference>
<comment type="caution">
    <text evidence="1">The sequence shown here is derived from an EMBL/GenBank/DDBJ whole genome shotgun (WGS) entry which is preliminary data.</text>
</comment>
<accession>A0AAE1U7E6</accession>
<protein>
    <submittedName>
        <fullName evidence="1">Uncharacterized protein</fullName>
    </submittedName>
</protein>
<dbReference type="EMBL" id="JAWZYT010001606">
    <property type="protein sequence ID" value="KAK4310671.1"/>
    <property type="molecule type" value="Genomic_DNA"/>
</dbReference>
<evidence type="ECO:0000313" key="2">
    <source>
        <dbReference type="Proteomes" id="UP001292094"/>
    </source>
</evidence>
<evidence type="ECO:0000313" key="1">
    <source>
        <dbReference type="EMBL" id="KAK4310671.1"/>
    </source>
</evidence>